<comment type="caution">
    <text evidence="2">The sequence shown here is derived from an EMBL/GenBank/DDBJ whole genome shotgun (WGS) entry which is preliminary data.</text>
</comment>
<feature type="compositionally biased region" description="Basic and acidic residues" evidence="1">
    <location>
        <begin position="190"/>
        <end position="200"/>
    </location>
</feature>
<evidence type="ECO:0000313" key="2">
    <source>
        <dbReference type="EMBL" id="PHH82523.1"/>
    </source>
</evidence>
<dbReference type="AlphaFoldDB" id="A0A2C5ZRT1"/>
<evidence type="ECO:0000256" key="1">
    <source>
        <dbReference type="SAM" id="MobiDB-lite"/>
    </source>
</evidence>
<feature type="compositionally biased region" description="Basic and acidic residues" evidence="1">
    <location>
        <begin position="151"/>
        <end position="178"/>
    </location>
</feature>
<feature type="compositionally biased region" description="Polar residues" evidence="1">
    <location>
        <begin position="110"/>
        <end position="119"/>
    </location>
</feature>
<sequence length="535" mass="55751">MPSPAPSVASKAISASHGPETPASEVVSDTGSLVSASASVSRAGSPPPGKIGSAAVRPTTKSQQRKQRKEAGRQETKIISEVLKAGPEEHAPVIGRKKKQKKQKPAKSPVQETSSTQGATKEEKQAELQPESQAEPEAQPSQGADDETEREECKGKMVKGDSHKKANKAKSTDRDTKQSTRNLNEAVTTTKDKTVDEEKPQPAVSSIFAEIRNGLWTKVWDKLFLTKPVSASSLRPDHSNAPGPSQGGVSGTAGTPMKPGYCKDCACKCSEIHEEDLAALAAGKAVRKRLHADGSRMLITPNGDCIRGLTEEEEEAFLVLQAAIASTAEHPAAYVALRHQSGNGAFSLIKGRAVPNGRPNIFPTTCQPQAQDPIGKLQREDALSYINQYVLPRLNLGGSSSGGVGGGNTTGGGTKASSTMARDSTAANFNSLAPYFYGPDAAAGVGIYSTAEATQGSQDYSSSPTLSLSVAGAPGGGDESSRLLGGLGGSGGMPLLSVEDAEGALSAARKETEKLEKGLNAVIKRNRRLLLGGNH</sequence>
<dbReference type="OrthoDB" id="1923159at2759"/>
<feature type="region of interest" description="Disordered" evidence="1">
    <location>
        <begin position="231"/>
        <end position="254"/>
    </location>
</feature>
<proteinExistence type="predicted"/>
<feature type="compositionally biased region" description="Basic and acidic residues" evidence="1">
    <location>
        <begin position="69"/>
        <end position="78"/>
    </location>
</feature>
<feature type="region of interest" description="Disordered" evidence="1">
    <location>
        <begin position="456"/>
        <end position="488"/>
    </location>
</feature>
<feature type="compositionally biased region" description="Basic residues" evidence="1">
    <location>
        <begin position="95"/>
        <end position="105"/>
    </location>
</feature>
<name>A0A2C5ZRT1_9HYPO</name>
<feature type="region of interest" description="Disordered" evidence="1">
    <location>
        <begin position="1"/>
        <end position="200"/>
    </location>
</feature>
<feature type="compositionally biased region" description="Polar residues" evidence="1">
    <location>
        <begin position="456"/>
        <end position="468"/>
    </location>
</feature>
<protein>
    <submittedName>
        <fullName evidence="2">Uncharacterized protein</fullName>
    </submittedName>
</protein>
<dbReference type="EMBL" id="NJEU01000054">
    <property type="protein sequence ID" value="PHH82523.1"/>
    <property type="molecule type" value="Genomic_DNA"/>
</dbReference>
<organism evidence="2 3">
    <name type="scientific">Ophiocordyceps australis</name>
    <dbReference type="NCBI Taxonomy" id="1399860"/>
    <lineage>
        <taxon>Eukaryota</taxon>
        <taxon>Fungi</taxon>
        <taxon>Dikarya</taxon>
        <taxon>Ascomycota</taxon>
        <taxon>Pezizomycotina</taxon>
        <taxon>Sordariomycetes</taxon>
        <taxon>Hypocreomycetidae</taxon>
        <taxon>Hypocreales</taxon>
        <taxon>Ophiocordycipitaceae</taxon>
        <taxon>Ophiocordyceps</taxon>
    </lineage>
</organism>
<reference evidence="2 3" key="1">
    <citation type="submission" date="2017-06" db="EMBL/GenBank/DDBJ databases">
        <title>Ant-infecting Ophiocordyceps genomes reveal a high diversity of potential behavioral manipulation genes and a possible major role for enterotoxins.</title>
        <authorList>
            <person name="De Bekker C."/>
            <person name="Evans H.C."/>
            <person name="Brachmann A."/>
            <person name="Hughes D.P."/>
        </authorList>
    </citation>
    <scope>NUCLEOTIDE SEQUENCE [LARGE SCALE GENOMIC DNA]</scope>
    <source>
        <strain evidence="2 3">1348a</strain>
    </source>
</reference>
<feature type="compositionally biased region" description="Low complexity" evidence="1">
    <location>
        <begin position="31"/>
        <end position="44"/>
    </location>
</feature>
<gene>
    <name evidence="2" type="ORF">CDD82_5704</name>
</gene>
<evidence type="ECO:0000313" key="3">
    <source>
        <dbReference type="Proteomes" id="UP000224854"/>
    </source>
</evidence>
<keyword evidence="3" id="KW-1185">Reference proteome</keyword>
<dbReference type="Proteomes" id="UP000224854">
    <property type="component" value="Unassembled WGS sequence"/>
</dbReference>
<accession>A0A2C5ZRT1</accession>